<proteinExistence type="predicted"/>
<dbReference type="AlphaFoldDB" id="A0A7R9DMB7"/>
<keyword evidence="1" id="KW-0732">Signal</keyword>
<feature type="chain" id="PRO_5031561174" evidence="1">
    <location>
        <begin position="25"/>
        <end position="57"/>
    </location>
</feature>
<evidence type="ECO:0000313" key="2">
    <source>
        <dbReference type="EMBL" id="CAD7415967.1"/>
    </source>
</evidence>
<dbReference type="EMBL" id="OC326959">
    <property type="protein sequence ID" value="CAD7415967.1"/>
    <property type="molecule type" value="Genomic_DNA"/>
</dbReference>
<name>A0A7R9DMB7_TIMCR</name>
<feature type="signal peptide" evidence="1">
    <location>
        <begin position="1"/>
        <end position="24"/>
    </location>
</feature>
<reference evidence="2" key="1">
    <citation type="submission" date="2020-11" db="EMBL/GenBank/DDBJ databases">
        <authorList>
            <person name="Tran Van P."/>
        </authorList>
    </citation>
    <scope>NUCLEOTIDE SEQUENCE</scope>
</reference>
<organism evidence="2">
    <name type="scientific">Timema cristinae</name>
    <name type="common">Walking stick</name>
    <dbReference type="NCBI Taxonomy" id="61476"/>
    <lineage>
        <taxon>Eukaryota</taxon>
        <taxon>Metazoa</taxon>
        <taxon>Ecdysozoa</taxon>
        <taxon>Arthropoda</taxon>
        <taxon>Hexapoda</taxon>
        <taxon>Insecta</taxon>
        <taxon>Pterygota</taxon>
        <taxon>Neoptera</taxon>
        <taxon>Polyneoptera</taxon>
        <taxon>Phasmatodea</taxon>
        <taxon>Timematodea</taxon>
        <taxon>Timematoidea</taxon>
        <taxon>Timematidae</taxon>
        <taxon>Timema</taxon>
    </lineage>
</organism>
<accession>A0A7R9DMB7</accession>
<gene>
    <name evidence="2" type="ORF">TCEB3V08_LOCUS12589</name>
</gene>
<protein>
    <submittedName>
        <fullName evidence="2">Uncharacterized protein</fullName>
    </submittedName>
</protein>
<evidence type="ECO:0000256" key="1">
    <source>
        <dbReference type="SAM" id="SignalP"/>
    </source>
</evidence>
<sequence>MSVTSAVYLTTLLIVVVSWQHCVATSPIPMLDGVFDMLDAFTSFLRGPISFFLGGFR</sequence>